<reference evidence="1 2" key="1">
    <citation type="submission" date="2018-06" db="EMBL/GenBank/DDBJ databases">
        <title>Genome analysis of cellulolytic fungus Trichoderma lentiforme CFAM-422.</title>
        <authorList>
            <person name="Steindorff A.S."/>
            <person name="Formighieri E.F."/>
            <person name="Midorikawa G.E.O."/>
            <person name="Tamietti M.S."/>
            <person name="Ramos E.Z."/>
            <person name="Silva A.S."/>
            <person name="Bon E.P.S."/>
            <person name="Mendes T.D."/>
            <person name="Damaso M.C.T."/>
            <person name="Favaro L.C.L."/>
        </authorList>
    </citation>
    <scope>NUCLEOTIDE SEQUENCE [LARGE SCALE GENOMIC DNA]</scope>
    <source>
        <strain evidence="1 2">CFAM-422</strain>
    </source>
</reference>
<dbReference type="AlphaFoldDB" id="A0A9P4XQ26"/>
<dbReference type="EMBL" id="QLNT01000002">
    <property type="protein sequence ID" value="KAF3076565.1"/>
    <property type="molecule type" value="Genomic_DNA"/>
</dbReference>
<keyword evidence="2" id="KW-1185">Reference proteome</keyword>
<evidence type="ECO:0000313" key="2">
    <source>
        <dbReference type="Proteomes" id="UP000801864"/>
    </source>
</evidence>
<name>A0A9P4XQ26_9HYPO</name>
<evidence type="ECO:0000313" key="1">
    <source>
        <dbReference type="EMBL" id="KAF3076565.1"/>
    </source>
</evidence>
<comment type="caution">
    <text evidence="1">The sequence shown here is derived from an EMBL/GenBank/DDBJ whole genome shotgun (WGS) entry which is preliminary data.</text>
</comment>
<dbReference type="Proteomes" id="UP000801864">
    <property type="component" value="Unassembled WGS sequence"/>
</dbReference>
<sequence>MVEMNLSFGDITGSASDFFASIPQTNSPFVFVPSRASVTAHGTTAIDEVGTELQEGLSF</sequence>
<proteinExistence type="predicted"/>
<accession>A0A9P4XQ26</accession>
<organism evidence="1 2">
    <name type="scientific">Trichoderma lentiforme</name>
    <dbReference type="NCBI Taxonomy" id="1567552"/>
    <lineage>
        <taxon>Eukaryota</taxon>
        <taxon>Fungi</taxon>
        <taxon>Dikarya</taxon>
        <taxon>Ascomycota</taxon>
        <taxon>Pezizomycotina</taxon>
        <taxon>Sordariomycetes</taxon>
        <taxon>Hypocreomycetidae</taxon>
        <taxon>Hypocreales</taxon>
        <taxon>Hypocreaceae</taxon>
        <taxon>Trichoderma</taxon>
    </lineage>
</organism>
<protein>
    <submittedName>
        <fullName evidence="1">Uncharacterized protein</fullName>
    </submittedName>
</protein>
<gene>
    <name evidence="1" type="ORF">CFAM422_001299</name>
</gene>